<evidence type="ECO:0000256" key="7">
    <source>
        <dbReference type="ARBA" id="ARBA00023033"/>
    </source>
</evidence>
<dbReference type="InterPro" id="IPR001128">
    <property type="entry name" value="Cyt_P450"/>
</dbReference>
<comment type="caution">
    <text evidence="11">The sequence shown here is derived from an EMBL/GenBank/DDBJ whole genome shotgun (WGS) entry which is preliminary data.</text>
</comment>
<evidence type="ECO:0000256" key="10">
    <source>
        <dbReference type="SAM" id="SignalP"/>
    </source>
</evidence>
<keyword evidence="6 8" id="KW-0408">Iron</keyword>
<dbReference type="GO" id="GO:0004497">
    <property type="term" value="F:monooxygenase activity"/>
    <property type="evidence" value="ECO:0007669"/>
    <property type="project" value="UniProtKB-KW"/>
</dbReference>
<dbReference type="FunFam" id="1.10.630.10:FF:000011">
    <property type="entry name" value="Cytochrome P450 83B1"/>
    <property type="match status" value="1"/>
</dbReference>
<keyword evidence="5 9" id="KW-0560">Oxidoreductase</keyword>
<evidence type="ECO:0000313" key="12">
    <source>
        <dbReference type="Proteomes" id="UP000436088"/>
    </source>
</evidence>
<feature type="binding site" description="axial binding residue" evidence="8">
    <location>
        <position position="441"/>
    </location>
    <ligand>
        <name>heme</name>
        <dbReference type="ChEBI" id="CHEBI:30413"/>
    </ligand>
    <ligandPart>
        <name>Fe</name>
        <dbReference type="ChEBI" id="CHEBI:18248"/>
    </ligandPart>
</feature>
<gene>
    <name evidence="11" type="ORF">F3Y22_tig00111071pilonHSYRG00041</name>
</gene>
<dbReference type="PANTHER" id="PTHR47955">
    <property type="entry name" value="CYTOCHROME P450 FAMILY 71 PROTEIN"/>
    <property type="match status" value="1"/>
</dbReference>
<dbReference type="Proteomes" id="UP000436088">
    <property type="component" value="Unassembled WGS sequence"/>
</dbReference>
<evidence type="ECO:0000256" key="4">
    <source>
        <dbReference type="ARBA" id="ARBA00022723"/>
    </source>
</evidence>
<name>A0A6A2Z569_HIBSY</name>
<evidence type="ECO:0000256" key="9">
    <source>
        <dbReference type="RuleBase" id="RU000461"/>
    </source>
</evidence>
<dbReference type="GO" id="GO:0020037">
    <property type="term" value="F:heme binding"/>
    <property type="evidence" value="ECO:0007669"/>
    <property type="project" value="InterPro"/>
</dbReference>
<evidence type="ECO:0000313" key="11">
    <source>
        <dbReference type="EMBL" id="KAE8686225.1"/>
    </source>
</evidence>
<evidence type="ECO:0000256" key="2">
    <source>
        <dbReference type="ARBA" id="ARBA00010617"/>
    </source>
</evidence>
<feature type="signal peptide" evidence="10">
    <location>
        <begin position="1"/>
        <end position="26"/>
    </location>
</feature>
<evidence type="ECO:0000256" key="6">
    <source>
        <dbReference type="ARBA" id="ARBA00023004"/>
    </source>
</evidence>
<evidence type="ECO:0000256" key="5">
    <source>
        <dbReference type="ARBA" id="ARBA00023002"/>
    </source>
</evidence>
<keyword evidence="7 9" id="KW-0503">Monooxygenase</keyword>
<dbReference type="GO" id="GO:0016705">
    <property type="term" value="F:oxidoreductase activity, acting on paired donors, with incorporation or reduction of molecular oxygen"/>
    <property type="evidence" value="ECO:0007669"/>
    <property type="project" value="InterPro"/>
</dbReference>
<comment type="similarity">
    <text evidence="2 9">Belongs to the cytochrome P450 family.</text>
</comment>
<keyword evidence="12" id="KW-1185">Reference proteome</keyword>
<evidence type="ECO:0000256" key="8">
    <source>
        <dbReference type="PIRSR" id="PIRSR602401-1"/>
    </source>
</evidence>
<keyword evidence="10" id="KW-0732">Signal</keyword>
<evidence type="ECO:0000256" key="1">
    <source>
        <dbReference type="ARBA" id="ARBA00001971"/>
    </source>
</evidence>
<dbReference type="PROSITE" id="PS00086">
    <property type="entry name" value="CYTOCHROME_P450"/>
    <property type="match status" value="1"/>
</dbReference>
<accession>A0A6A2Z569</accession>
<proteinExistence type="inferred from homology"/>
<dbReference type="InterPro" id="IPR036396">
    <property type="entry name" value="Cyt_P450_sf"/>
</dbReference>
<dbReference type="InterPro" id="IPR017972">
    <property type="entry name" value="Cyt_P450_CS"/>
</dbReference>
<dbReference type="AlphaFoldDB" id="A0A6A2Z569"/>
<reference evidence="11" key="1">
    <citation type="submission" date="2019-09" db="EMBL/GenBank/DDBJ databases">
        <title>Draft genome information of white flower Hibiscus syriacus.</title>
        <authorList>
            <person name="Kim Y.-M."/>
        </authorList>
    </citation>
    <scope>NUCLEOTIDE SEQUENCE [LARGE SCALE GENOMIC DNA]</scope>
    <source>
        <strain evidence="11">YM2019G1</strain>
    </source>
</reference>
<dbReference type="SUPFAM" id="SSF48264">
    <property type="entry name" value="Cytochrome P450"/>
    <property type="match status" value="1"/>
</dbReference>
<keyword evidence="3 8" id="KW-0349">Heme</keyword>
<dbReference type="PRINTS" id="PR00385">
    <property type="entry name" value="P450"/>
</dbReference>
<comment type="cofactor">
    <cofactor evidence="1 8">
        <name>heme</name>
        <dbReference type="ChEBI" id="CHEBI:30413"/>
    </cofactor>
</comment>
<protein>
    <submittedName>
        <fullName evidence="11">Cytochrome P450 71A9</fullName>
    </submittedName>
</protein>
<dbReference type="PRINTS" id="PR00463">
    <property type="entry name" value="EP450I"/>
</dbReference>
<dbReference type="GO" id="GO:0005506">
    <property type="term" value="F:iron ion binding"/>
    <property type="evidence" value="ECO:0007669"/>
    <property type="project" value="InterPro"/>
</dbReference>
<dbReference type="PANTHER" id="PTHR47955:SF19">
    <property type="entry name" value="CYTOCHROME P450 71A9-LIKE ISOFORM X1"/>
    <property type="match status" value="1"/>
</dbReference>
<sequence length="499" mass="56317">MDFHFILTLSLIVLTLLVVLKNKARTKRLPPGPWKLPIIGNQHQLGDSPHKSIQLLSRKHGSMMFLQLGAVPTLVISSADAAMAIFKGGGTGHDVVFSGRPIDLYVAKKFSYNLNSISFAPYGDLWREMRKIAMVELLSSKRVNSFRTVREEEVAAMVDHIGSTSSTVNLSKLSMLLANNVVCRVAFGKKYGGRDGGGGGKCRFNSVMHETQVLLGAFLLSDYFPWMGWLNKFNGVEARVEKCFNELDKLYDEVIEDHLVPTRSTVVHEDIVDVLLRFQKDPSQVSLNNQQIKGILTDMFIAETDTTASTLVWTFTEIIRNPPCMQKVQDEVREVANGRNMIEESDLPILNYLQLIIKEALRLHPPVPLSVPRETTEDCIIGDYEISAKTRIIMDVRSIGLDPKYWKNPNEFRPERFINNIVDFKGKHFEFLPFGVGRRGCPGLNFAIVLVQLVIANFLNRFDWKLPDGMRVEDVNMEEDTGLTMFKKTPLCLVATRVV</sequence>
<keyword evidence="4 8" id="KW-0479">Metal-binding</keyword>
<dbReference type="Pfam" id="PF00067">
    <property type="entry name" value="p450"/>
    <property type="match status" value="1"/>
</dbReference>
<dbReference type="InterPro" id="IPR002401">
    <property type="entry name" value="Cyt_P450_E_grp-I"/>
</dbReference>
<dbReference type="CDD" id="cd11072">
    <property type="entry name" value="CYP71-like"/>
    <property type="match status" value="1"/>
</dbReference>
<organism evidence="11 12">
    <name type="scientific">Hibiscus syriacus</name>
    <name type="common">Rose of Sharon</name>
    <dbReference type="NCBI Taxonomy" id="106335"/>
    <lineage>
        <taxon>Eukaryota</taxon>
        <taxon>Viridiplantae</taxon>
        <taxon>Streptophyta</taxon>
        <taxon>Embryophyta</taxon>
        <taxon>Tracheophyta</taxon>
        <taxon>Spermatophyta</taxon>
        <taxon>Magnoliopsida</taxon>
        <taxon>eudicotyledons</taxon>
        <taxon>Gunneridae</taxon>
        <taxon>Pentapetalae</taxon>
        <taxon>rosids</taxon>
        <taxon>malvids</taxon>
        <taxon>Malvales</taxon>
        <taxon>Malvaceae</taxon>
        <taxon>Malvoideae</taxon>
        <taxon>Hibiscus</taxon>
    </lineage>
</organism>
<dbReference type="Gene3D" id="1.10.630.10">
    <property type="entry name" value="Cytochrome P450"/>
    <property type="match status" value="1"/>
</dbReference>
<evidence type="ECO:0000256" key="3">
    <source>
        <dbReference type="ARBA" id="ARBA00022617"/>
    </source>
</evidence>
<dbReference type="EMBL" id="VEPZ02001221">
    <property type="protein sequence ID" value="KAE8686225.1"/>
    <property type="molecule type" value="Genomic_DNA"/>
</dbReference>
<feature type="chain" id="PRO_5025440876" evidence="10">
    <location>
        <begin position="27"/>
        <end position="499"/>
    </location>
</feature>